<dbReference type="EMBL" id="JAAOYO010000004">
    <property type="protein sequence ID" value="NII42280.1"/>
    <property type="molecule type" value="Genomic_DNA"/>
</dbReference>
<reference evidence="1 2" key="1">
    <citation type="submission" date="2020-03" db="EMBL/GenBank/DDBJ databases">
        <title>Above-ground endophytic microbial communities from plants in different locations in the United States.</title>
        <authorList>
            <person name="Frank C."/>
        </authorList>
    </citation>
    <scope>NUCLEOTIDE SEQUENCE [LARGE SCALE GENOMIC DNA]</scope>
    <source>
        <strain evidence="1 2">WW7</strain>
    </source>
</reference>
<evidence type="ECO:0000313" key="1">
    <source>
        <dbReference type="EMBL" id="NII42280.1"/>
    </source>
</evidence>
<dbReference type="RefSeq" id="WP_166781255.1">
    <property type="nucleotide sequence ID" value="NZ_JAAOYO010000004.1"/>
</dbReference>
<proteinExistence type="predicted"/>
<evidence type="ECO:0000313" key="2">
    <source>
        <dbReference type="Proteomes" id="UP001318300"/>
    </source>
</evidence>
<protein>
    <submittedName>
        <fullName evidence="1">Uncharacterized protein</fullName>
    </submittedName>
</protein>
<organism evidence="1 2">
    <name type="scientific">Curtobacterium salicis</name>
    <dbReference type="NCBI Taxonomy" id="1779862"/>
    <lineage>
        <taxon>Bacteria</taxon>
        <taxon>Bacillati</taxon>
        <taxon>Actinomycetota</taxon>
        <taxon>Actinomycetes</taxon>
        <taxon>Micrococcales</taxon>
        <taxon>Microbacteriaceae</taxon>
        <taxon>Curtobacterium</taxon>
    </lineage>
</organism>
<dbReference type="Proteomes" id="UP001318300">
    <property type="component" value="Unassembled WGS sequence"/>
</dbReference>
<name>A0ABX0T9R5_9MICO</name>
<sequence length="68" mass="7205">MGVTRTRTETIADAWADDFGGVSVEVRGTQAQLEIAEAAQLRDELDEAISAALACRIEKAAPAAETEN</sequence>
<accession>A0ABX0T9R5</accession>
<comment type="caution">
    <text evidence="1">The sequence shown here is derived from an EMBL/GenBank/DDBJ whole genome shotgun (WGS) entry which is preliminary data.</text>
</comment>
<gene>
    <name evidence="1" type="ORF">E9228_002938</name>
</gene>
<keyword evidence="2" id="KW-1185">Reference proteome</keyword>